<keyword evidence="4" id="KW-1185">Reference proteome</keyword>
<dbReference type="AlphaFoldDB" id="A0A387HFM8"/>
<reference evidence="3 4" key="1">
    <citation type="submission" date="2018-10" db="EMBL/GenBank/DDBJ databases">
        <title>Relationship between Morphology and Antimicrobial Activity in Streptomyces.</title>
        <authorList>
            <person name="Kang H.J."/>
            <person name="Kim S.B."/>
        </authorList>
    </citation>
    <scope>NUCLEOTIDE SEQUENCE [LARGE SCALE GENOMIC DNA]</scope>
    <source>
        <strain evidence="3 4">BH38</strain>
    </source>
</reference>
<evidence type="ECO:0000256" key="1">
    <source>
        <dbReference type="SAM" id="MobiDB-lite"/>
    </source>
</evidence>
<sequence>MTNNDMPSGDRAASGQEPAPRPAPRGDQATPGAETRGPAFPRPALAPYFSLGGSQVLAYAILSGRGPDDPNHLWAMVILCVAGSACEAWVRRRQ</sequence>
<feature type="transmembrane region" description="Helical" evidence="2">
    <location>
        <begin position="72"/>
        <end position="90"/>
    </location>
</feature>
<gene>
    <name evidence="3" type="ORF">DWB77_04819</name>
</gene>
<proteinExistence type="predicted"/>
<evidence type="ECO:0000256" key="2">
    <source>
        <dbReference type="SAM" id="Phobius"/>
    </source>
</evidence>
<dbReference type="RefSeq" id="WP_120723187.1">
    <property type="nucleotide sequence ID" value="NZ_CP032698.1"/>
</dbReference>
<protein>
    <submittedName>
        <fullName evidence="3">Uncharacterized protein</fullName>
    </submittedName>
</protein>
<evidence type="ECO:0000313" key="3">
    <source>
        <dbReference type="EMBL" id="AYG82636.1"/>
    </source>
</evidence>
<organism evidence="3 4">
    <name type="scientific">Streptomyces hundungensis</name>
    <dbReference type="NCBI Taxonomy" id="1077946"/>
    <lineage>
        <taxon>Bacteria</taxon>
        <taxon>Bacillati</taxon>
        <taxon>Actinomycetota</taxon>
        <taxon>Actinomycetes</taxon>
        <taxon>Kitasatosporales</taxon>
        <taxon>Streptomycetaceae</taxon>
        <taxon>Streptomyces</taxon>
    </lineage>
</organism>
<keyword evidence="2" id="KW-0472">Membrane</keyword>
<dbReference type="EMBL" id="CP032698">
    <property type="protein sequence ID" value="AYG82636.1"/>
    <property type="molecule type" value="Genomic_DNA"/>
</dbReference>
<feature type="region of interest" description="Disordered" evidence="1">
    <location>
        <begin position="1"/>
        <end position="41"/>
    </location>
</feature>
<evidence type="ECO:0000313" key="4">
    <source>
        <dbReference type="Proteomes" id="UP000271554"/>
    </source>
</evidence>
<dbReference type="Proteomes" id="UP000271554">
    <property type="component" value="Chromosome"/>
</dbReference>
<keyword evidence="2" id="KW-0812">Transmembrane</keyword>
<name>A0A387HFM8_9ACTN</name>
<dbReference type="OrthoDB" id="3261041at2"/>
<dbReference type="KEGG" id="shun:DWB77_04819"/>
<keyword evidence="2" id="KW-1133">Transmembrane helix</keyword>
<accession>A0A387HFM8</accession>